<proteinExistence type="inferred from homology"/>
<keyword evidence="3 6" id="KW-0812">Transmembrane</keyword>
<dbReference type="AlphaFoldDB" id="A0A6G1H9L7"/>
<feature type="transmembrane region" description="Helical" evidence="6">
    <location>
        <begin position="176"/>
        <end position="196"/>
    </location>
</feature>
<dbReference type="OrthoDB" id="364779at2759"/>
<evidence type="ECO:0000256" key="3">
    <source>
        <dbReference type="ARBA" id="ARBA00022692"/>
    </source>
</evidence>
<evidence type="ECO:0000256" key="5">
    <source>
        <dbReference type="ARBA" id="ARBA00023136"/>
    </source>
</evidence>
<evidence type="ECO:0000313" key="9">
    <source>
        <dbReference type="Proteomes" id="UP000800041"/>
    </source>
</evidence>
<accession>A0A6G1H9L7</accession>
<sequence>MATSTITAVKRTETLSNLQVSEYDKAGNLRFSYIESGRGDGATRVDVLPPAKRKALWRKGLDVFLPDGYPHSVTEDYTEYQTYDSLQAVAGTMAGIISSRAVWEGIGVGDASASPTGAMLITVVRECMGKLATITFAHTMGTSIEPECKFYRLASDVFCDVAQILDCTTPLLPREIRSLVLCISSILFAAAGVAGGSSKSSLSAHFARWNNLGEVNAKDSSQETVISLVGMMLGTLLVSWLSTPLATWTTLLSLIAIHLFINRLGVRAVKMRTLNRQRATVLFSNLLEHDKVLSPRDVSKREYIFEPQKKGSLVQTSGAVVGHCSIGVSLKPLLECLATSQDRRPTGSVSLGAVDLSVLLTLFRREWYMLWYRQIQPRWYEQHASPRAEIFVSLKDGATSEAQLQAWYHAQLLAWVLANHDGTADAQDVLLSNVASTLEHTRAHFPMQAKRLRAVGWDLSVPCLETHSGSRIKGATESVSVPIQIR</sequence>
<keyword evidence="9" id="KW-1185">Reference proteome</keyword>
<feature type="domain" description="Protein root UVB sensitive/RUS" evidence="7">
    <location>
        <begin position="52"/>
        <end position="289"/>
    </location>
</feature>
<comment type="similarity">
    <text evidence="2">Belongs to the RUS1 family.</text>
</comment>
<dbReference type="PANTHER" id="PTHR12770">
    <property type="entry name" value="RUS1 FAMILY PROTEIN C16ORF58"/>
    <property type="match status" value="1"/>
</dbReference>
<protein>
    <submittedName>
        <fullName evidence="8">DUF647-domain-containing protein</fullName>
    </submittedName>
</protein>
<keyword evidence="5 6" id="KW-0472">Membrane</keyword>
<evidence type="ECO:0000256" key="4">
    <source>
        <dbReference type="ARBA" id="ARBA00022989"/>
    </source>
</evidence>
<organism evidence="8 9">
    <name type="scientific">Aulographum hederae CBS 113979</name>
    <dbReference type="NCBI Taxonomy" id="1176131"/>
    <lineage>
        <taxon>Eukaryota</taxon>
        <taxon>Fungi</taxon>
        <taxon>Dikarya</taxon>
        <taxon>Ascomycota</taxon>
        <taxon>Pezizomycotina</taxon>
        <taxon>Dothideomycetes</taxon>
        <taxon>Pleosporomycetidae</taxon>
        <taxon>Aulographales</taxon>
        <taxon>Aulographaceae</taxon>
    </lineage>
</organism>
<dbReference type="Proteomes" id="UP000800041">
    <property type="component" value="Unassembled WGS sequence"/>
</dbReference>
<evidence type="ECO:0000256" key="6">
    <source>
        <dbReference type="SAM" id="Phobius"/>
    </source>
</evidence>
<dbReference type="EMBL" id="ML977143">
    <property type="protein sequence ID" value="KAF1989901.1"/>
    <property type="molecule type" value="Genomic_DNA"/>
</dbReference>
<gene>
    <name evidence="8" type="ORF">K402DRAFT_242812</name>
</gene>
<keyword evidence="4 6" id="KW-1133">Transmembrane helix</keyword>
<comment type="subcellular location">
    <subcellularLocation>
        <location evidence="1">Membrane</location>
    </subcellularLocation>
</comment>
<dbReference type="InterPro" id="IPR006968">
    <property type="entry name" value="RUS_fam"/>
</dbReference>
<dbReference type="GO" id="GO:0016020">
    <property type="term" value="C:membrane"/>
    <property type="evidence" value="ECO:0007669"/>
    <property type="project" value="UniProtKB-SubCell"/>
</dbReference>
<dbReference type="Pfam" id="PF04884">
    <property type="entry name" value="UVB_sens_prot"/>
    <property type="match status" value="1"/>
</dbReference>
<evidence type="ECO:0000256" key="2">
    <source>
        <dbReference type="ARBA" id="ARBA00007558"/>
    </source>
</evidence>
<dbReference type="PANTHER" id="PTHR12770:SF31">
    <property type="entry name" value="RUS FAMILY MEMBER 1"/>
    <property type="match status" value="1"/>
</dbReference>
<reference evidence="8" key="1">
    <citation type="journal article" date="2020" name="Stud. Mycol.">
        <title>101 Dothideomycetes genomes: a test case for predicting lifestyles and emergence of pathogens.</title>
        <authorList>
            <person name="Haridas S."/>
            <person name="Albert R."/>
            <person name="Binder M."/>
            <person name="Bloem J."/>
            <person name="Labutti K."/>
            <person name="Salamov A."/>
            <person name="Andreopoulos B."/>
            <person name="Baker S."/>
            <person name="Barry K."/>
            <person name="Bills G."/>
            <person name="Bluhm B."/>
            <person name="Cannon C."/>
            <person name="Castanera R."/>
            <person name="Culley D."/>
            <person name="Daum C."/>
            <person name="Ezra D."/>
            <person name="Gonzalez J."/>
            <person name="Henrissat B."/>
            <person name="Kuo A."/>
            <person name="Liang C."/>
            <person name="Lipzen A."/>
            <person name="Lutzoni F."/>
            <person name="Magnuson J."/>
            <person name="Mondo S."/>
            <person name="Nolan M."/>
            <person name="Ohm R."/>
            <person name="Pangilinan J."/>
            <person name="Park H.-J."/>
            <person name="Ramirez L."/>
            <person name="Alfaro M."/>
            <person name="Sun H."/>
            <person name="Tritt A."/>
            <person name="Yoshinaga Y."/>
            <person name="Zwiers L.-H."/>
            <person name="Turgeon B."/>
            <person name="Goodwin S."/>
            <person name="Spatafora J."/>
            <person name="Crous P."/>
            <person name="Grigoriev I."/>
        </authorList>
    </citation>
    <scope>NUCLEOTIDE SEQUENCE</scope>
    <source>
        <strain evidence="8">CBS 113979</strain>
    </source>
</reference>
<evidence type="ECO:0000256" key="1">
    <source>
        <dbReference type="ARBA" id="ARBA00004370"/>
    </source>
</evidence>
<evidence type="ECO:0000259" key="7">
    <source>
        <dbReference type="Pfam" id="PF04884"/>
    </source>
</evidence>
<evidence type="ECO:0000313" key="8">
    <source>
        <dbReference type="EMBL" id="KAF1989901.1"/>
    </source>
</evidence>
<dbReference type="InterPro" id="IPR054549">
    <property type="entry name" value="UVB_sens_RUS_dom"/>
</dbReference>
<feature type="transmembrane region" description="Helical" evidence="6">
    <location>
        <begin position="248"/>
        <end position="266"/>
    </location>
</feature>
<name>A0A6G1H9L7_9PEZI</name>